<dbReference type="EMBL" id="KN833993">
    <property type="protein sequence ID" value="KIK13463.1"/>
    <property type="molecule type" value="Genomic_DNA"/>
</dbReference>
<evidence type="ECO:0000313" key="3">
    <source>
        <dbReference type="Proteomes" id="UP000054018"/>
    </source>
</evidence>
<feature type="domain" description="Calcineurin-like phosphoesterase" evidence="1">
    <location>
        <begin position="2"/>
        <end position="67"/>
    </location>
</feature>
<dbReference type="Proteomes" id="UP000054018">
    <property type="component" value="Unassembled WGS sequence"/>
</dbReference>
<reference evidence="3" key="2">
    <citation type="submission" date="2015-01" db="EMBL/GenBank/DDBJ databases">
        <title>Evolutionary Origins and Diversification of the Mycorrhizal Mutualists.</title>
        <authorList>
            <consortium name="DOE Joint Genome Institute"/>
            <consortium name="Mycorrhizal Genomics Consortium"/>
            <person name="Kohler A."/>
            <person name="Kuo A."/>
            <person name="Nagy L.G."/>
            <person name="Floudas D."/>
            <person name="Copeland A."/>
            <person name="Barry K.W."/>
            <person name="Cichocki N."/>
            <person name="Veneault-Fourrey C."/>
            <person name="LaButti K."/>
            <person name="Lindquist E.A."/>
            <person name="Lipzen A."/>
            <person name="Lundell T."/>
            <person name="Morin E."/>
            <person name="Murat C."/>
            <person name="Riley R."/>
            <person name="Ohm R."/>
            <person name="Sun H."/>
            <person name="Tunlid A."/>
            <person name="Henrissat B."/>
            <person name="Grigoriev I.V."/>
            <person name="Hibbett D.S."/>
            <person name="Martin F."/>
        </authorList>
    </citation>
    <scope>NUCLEOTIDE SEQUENCE [LARGE SCALE GENOMIC DNA]</scope>
    <source>
        <strain evidence="3">441</strain>
    </source>
</reference>
<dbReference type="PRINTS" id="PR00114">
    <property type="entry name" value="STPHPHTASE"/>
</dbReference>
<dbReference type="GO" id="GO:0005737">
    <property type="term" value="C:cytoplasm"/>
    <property type="evidence" value="ECO:0007669"/>
    <property type="project" value="TreeGrafter"/>
</dbReference>
<evidence type="ECO:0000313" key="2">
    <source>
        <dbReference type="EMBL" id="KIK13463.1"/>
    </source>
</evidence>
<dbReference type="InterPro" id="IPR006186">
    <property type="entry name" value="Ser/Thr-sp_prot-phosphatase"/>
</dbReference>
<proteinExistence type="predicted"/>
<dbReference type="STRING" id="765257.A0A0C9Z0C0"/>
<dbReference type="GO" id="GO:0004722">
    <property type="term" value="F:protein serine/threonine phosphatase activity"/>
    <property type="evidence" value="ECO:0007669"/>
    <property type="project" value="TreeGrafter"/>
</dbReference>
<dbReference type="GO" id="GO:0005634">
    <property type="term" value="C:nucleus"/>
    <property type="evidence" value="ECO:0007669"/>
    <property type="project" value="TreeGrafter"/>
</dbReference>
<dbReference type="Pfam" id="PF00149">
    <property type="entry name" value="Metallophos"/>
    <property type="match status" value="1"/>
</dbReference>
<dbReference type="Gene3D" id="3.60.21.10">
    <property type="match status" value="1"/>
</dbReference>
<dbReference type="AlphaFoldDB" id="A0A0C9Z0C0"/>
<dbReference type="OrthoDB" id="1930084at2759"/>
<dbReference type="HOGENOM" id="CLU_2373587_0_0_1"/>
<dbReference type="PANTHER" id="PTHR11668">
    <property type="entry name" value="SERINE/THREONINE PROTEIN PHOSPHATASE"/>
    <property type="match status" value="1"/>
</dbReference>
<gene>
    <name evidence="2" type="ORF">PISMIDRAFT_17968</name>
</gene>
<accession>A0A0C9Z0C0</accession>
<protein>
    <recommendedName>
        <fullName evidence="1">Calcineurin-like phosphoesterase domain-containing protein</fullName>
    </recommendedName>
</protein>
<evidence type="ECO:0000259" key="1">
    <source>
        <dbReference type="Pfam" id="PF00149"/>
    </source>
</evidence>
<keyword evidence="3" id="KW-1185">Reference proteome</keyword>
<dbReference type="SUPFAM" id="SSF56300">
    <property type="entry name" value="Metallo-dependent phosphatases"/>
    <property type="match status" value="1"/>
</dbReference>
<dbReference type="InterPro" id="IPR050341">
    <property type="entry name" value="PP1_catalytic_subunit"/>
</dbReference>
<dbReference type="InterPro" id="IPR004843">
    <property type="entry name" value="Calcineurin-like_PHP"/>
</dbReference>
<sequence length="95" mass="11110">MDDIKRIQRPTDVPDYGLLNDLLWSDPSDSALDWEDNEHGVSYCFGKGVINDFMLRYDMDLICRAHMIVEDGYRCIFHGLWKPKNRENEFPANAV</sequence>
<name>A0A0C9Z0C0_9AGAM</name>
<dbReference type="InterPro" id="IPR029052">
    <property type="entry name" value="Metallo-depent_PP-like"/>
</dbReference>
<organism evidence="2 3">
    <name type="scientific">Pisolithus microcarpus 441</name>
    <dbReference type="NCBI Taxonomy" id="765257"/>
    <lineage>
        <taxon>Eukaryota</taxon>
        <taxon>Fungi</taxon>
        <taxon>Dikarya</taxon>
        <taxon>Basidiomycota</taxon>
        <taxon>Agaricomycotina</taxon>
        <taxon>Agaricomycetes</taxon>
        <taxon>Agaricomycetidae</taxon>
        <taxon>Boletales</taxon>
        <taxon>Sclerodermatineae</taxon>
        <taxon>Pisolithaceae</taxon>
        <taxon>Pisolithus</taxon>
    </lineage>
</organism>
<reference evidence="2 3" key="1">
    <citation type="submission" date="2014-04" db="EMBL/GenBank/DDBJ databases">
        <authorList>
            <consortium name="DOE Joint Genome Institute"/>
            <person name="Kuo A."/>
            <person name="Kohler A."/>
            <person name="Costa M.D."/>
            <person name="Nagy L.G."/>
            <person name="Floudas D."/>
            <person name="Copeland A."/>
            <person name="Barry K.W."/>
            <person name="Cichocki N."/>
            <person name="Veneault-Fourrey C."/>
            <person name="LaButti K."/>
            <person name="Lindquist E.A."/>
            <person name="Lipzen A."/>
            <person name="Lundell T."/>
            <person name="Morin E."/>
            <person name="Murat C."/>
            <person name="Sun H."/>
            <person name="Tunlid A."/>
            <person name="Henrissat B."/>
            <person name="Grigoriev I.V."/>
            <person name="Hibbett D.S."/>
            <person name="Martin F."/>
            <person name="Nordberg H.P."/>
            <person name="Cantor M.N."/>
            <person name="Hua S.X."/>
        </authorList>
    </citation>
    <scope>NUCLEOTIDE SEQUENCE [LARGE SCALE GENOMIC DNA]</scope>
    <source>
        <strain evidence="2 3">441</strain>
    </source>
</reference>
<dbReference type="PANTHER" id="PTHR11668:SF484">
    <property type="entry name" value="SERINE_THREONINE-PROTEIN PHOSPHATASE PP-Z1-RELATED"/>
    <property type="match status" value="1"/>
</dbReference>